<keyword evidence="3" id="KW-1003">Cell membrane</keyword>
<evidence type="ECO:0000256" key="2">
    <source>
        <dbReference type="ARBA" id="ARBA00022448"/>
    </source>
</evidence>
<keyword evidence="6 9" id="KW-0472">Membrane</keyword>
<feature type="transmembrane region" description="Helical" evidence="9">
    <location>
        <begin position="285"/>
        <end position="312"/>
    </location>
</feature>
<accession>A0A9Q8LGN9</accession>
<reference evidence="11" key="2">
    <citation type="journal article" date="2022" name="Microb. Genom.">
        <title>A chromosome-scale genome assembly of the tomato pathogen Cladosporium fulvum reveals a compartmentalized genome architecture and the presence of a dispensable chromosome.</title>
        <authorList>
            <person name="Zaccaron A.Z."/>
            <person name="Chen L.H."/>
            <person name="Samaras A."/>
            <person name="Stergiopoulos I."/>
        </authorList>
    </citation>
    <scope>NUCLEOTIDE SEQUENCE</scope>
    <source>
        <strain evidence="11">Race5_Kim</strain>
    </source>
</reference>
<protein>
    <submittedName>
        <fullName evidence="11">Major facilitator superfamily multidrug transporter mdrA</fullName>
    </submittedName>
</protein>
<keyword evidence="4 9" id="KW-0812">Transmembrane</keyword>
<feature type="transmembrane region" description="Helical" evidence="9">
    <location>
        <begin position="461"/>
        <end position="479"/>
    </location>
</feature>
<dbReference type="GeneID" id="71985562"/>
<evidence type="ECO:0000256" key="6">
    <source>
        <dbReference type="ARBA" id="ARBA00023136"/>
    </source>
</evidence>
<evidence type="ECO:0000256" key="8">
    <source>
        <dbReference type="SAM" id="MobiDB-lite"/>
    </source>
</evidence>
<keyword evidence="2" id="KW-0813">Transport</keyword>
<evidence type="ECO:0000256" key="1">
    <source>
        <dbReference type="ARBA" id="ARBA00004651"/>
    </source>
</evidence>
<dbReference type="InterPro" id="IPR020846">
    <property type="entry name" value="MFS_dom"/>
</dbReference>
<reference evidence="11" key="1">
    <citation type="submission" date="2021-12" db="EMBL/GenBank/DDBJ databases">
        <authorList>
            <person name="Zaccaron A."/>
            <person name="Stergiopoulos I."/>
        </authorList>
    </citation>
    <scope>NUCLEOTIDE SEQUENCE</scope>
    <source>
        <strain evidence="11">Race5_Kim</strain>
    </source>
</reference>
<evidence type="ECO:0000256" key="9">
    <source>
        <dbReference type="SAM" id="Phobius"/>
    </source>
</evidence>
<dbReference type="PROSITE" id="PS50850">
    <property type="entry name" value="MFS"/>
    <property type="match status" value="1"/>
</dbReference>
<feature type="transmembrane region" description="Helical" evidence="9">
    <location>
        <begin position="391"/>
        <end position="416"/>
    </location>
</feature>
<dbReference type="InterPro" id="IPR036259">
    <property type="entry name" value="MFS_trans_sf"/>
</dbReference>
<feature type="transmembrane region" description="Helical" evidence="9">
    <location>
        <begin position="209"/>
        <end position="228"/>
    </location>
</feature>
<organism evidence="11 12">
    <name type="scientific">Passalora fulva</name>
    <name type="common">Tomato leaf mold</name>
    <name type="synonym">Cladosporium fulvum</name>
    <dbReference type="NCBI Taxonomy" id="5499"/>
    <lineage>
        <taxon>Eukaryota</taxon>
        <taxon>Fungi</taxon>
        <taxon>Dikarya</taxon>
        <taxon>Ascomycota</taxon>
        <taxon>Pezizomycotina</taxon>
        <taxon>Dothideomycetes</taxon>
        <taxon>Dothideomycetidae</taxon>
        <taxon>Mycosphaerellales</taxon>
        <taxon>Mycosphaerellaceae</taxon>
        <taxon>Fulvia</taxon>
    </lineage>
</organism>
<sequence length="556" mass="60988">MDTISRVLSRPQAKPYRTSELDTENVQFDEQGLLKFSPVDVENPKEWSRGRKWFITASCVALVTNGSMASSSPSGCLPSISEDLGVSMEVARLTVTLFVLGFCSGPALWAPLSEYYGRRKLYIGCFLGYTAFTFLCAFTPNITGLLIGRFLCGVFIGGAISNTPGIFADLWGPIERNTCMMLFTCSLQMGPSLGPVTSGFYQLKLDWRWNFYQLLWLAGGSLLLLPLIPETLPSRALLTKARRIRKAQAPGYESVRAPLEVEDRSLLEIFKVTLTRPWAVLLDPIAAMIAIYMTLVYTLLYMLFTIFPIAFIEIRCWNAGVGELPLLSVCVGSFVAGAYIFWDSLRQRKNIAAGHQHCAEDTLPVAMTGAVAFPIGIFLLGWSGAYASVHWIAPCIGGVIVSFAIAVLFVASLSYLSETYLMYAASAQAGNQIMRSSVAAAAPLFTSQMFAALGMGGGASLIGGFAMVLMPIPLVFYKYGARIRVKSKFAPTQAGLGNKEGDDEAQDTASARILEGEMRSRGDRQEEIEEARSDADSWNDRFNDKDELEQRERSPV</sequence>
<feature type="compositionally biased region" description="Basic and acidic residues" evidence="8">
    <location>
        <begin position="514"/>
        <end position="556"/>
    </location>
</feature>
<feature type="transmembrane region" description="Helical" evidence="9">
    <location>
        <begin position="121"/>
        <end position="140"/>
    </location>
</feature>
<evidence type="ECO:0000256" key="3">
    <source>
        <dbReference type="ARBA" id="ARBA00022475"/>
    </source>
</evidence>
<proteinExistence type="inferred from homology"/>
<comment type="similarity">
    <text evidence="7">Belongs to the major facilitator superfamily. DHA1 family. Polyamines/proton antiporter (TC 2.A.1.2.16) subfamily.</text>
</comment>
<dbReference type="CDD" id="cd17323">
    <property type="entry name" value="MFS_Tpo1_MDR_like"/>
    <property type="match status" value="1"/>
</dbReference>
<dbReference type="Gene3D" id="1.20.1250.20">
    <property type="entry name" value="MFS general substrate transporter like domains"/>
    <property type="match status" value="1"/>
</dbReference>
<name>A0A9Q8LGN9_PASFU</name>
<evidence type="ECO:0000313" key="12">
    <source>
        <dbReference type="Proteomes" id="UP000756132"/>
    </source>
</evidence>
<feature type="transmembrane region" description="Helical" evidence="9">
    <location>
        <begin position="53"/>
        <end position="70"/>
    </location>
</feature>
<gene>
    <name evidence="11" type="ORF">CLAFUR5_05684</name>
</gene>
<dbReference type="PANTHER" id="PTHR23502">
    <property type="entry name" value="MAJOR FACILITATOR SUPERFAMILY"/>
    <property type="match status" value="1"/>
</dbReference>
<evidence type="ECO:0000259" key="10">
    <source>
        <dbReference type="PROSITE" id="PS50850"/>
    </source>
</evidence>
<dbReference type="RefSeq" id="XP_047761667.1">
    <property type="nucleotide sequence ID" value="XM_047904832.1"/>
</dbReference>
<dbReference type="Pfam" id="PF07690">
    <property type="entry name" value="MFS_1"/>
    <property type="match status" value="1"/>
</dbReference>
<evidence type="ECO:0000256" key="4">
    <source>
        <dbReference type="ARBA" id="ARBA00022692"/>
    </source>
</evidence>
<dbReference type="GO" id="GO:0005886">
    <property type="term" value="C:plasma membrane"/>
    <property type="evidence" value="ECO:0007669"/>
    <property type="project" value="UniProtKB-SubCell"/>
</dbReference>
<comment type="subcellular location">
    <subcellularLocation>
        <location evidence="1">Cell membrane</location>
        <topology evidence="1">Multi-pass membrane protein</topology>
    </subcellularLocation>
</comment>
<keyword evidence="12" id="KW-1185">Reference proteome</keyword>
<evidence type="ECO:0000256" key="7">
    <source>
        <dbReference type="ARBA" id="ARBA00038459"/>
    </source>
</evidence>
<dbReference type="KEGG" id="ffu:CLAFUR5_05684"/>
<feature type="transmembrane region" description="Helical" evidence="9">
    <location>
        <begin position="324"/>
        <end position="342"/>
    </location>
</feature>
<dbReference type="EMBL" id="CP090167">
    <property type="protein sequence ID" value="UJO17301.1"/>
    <property type="molecule type" value="Genomic_DNA"/>
</dbReference>
<feature type="domain" description="Major facilitator superfamily (MFS) profile" evidence="10">
    <location>
        <begin position="54"/>
        <end position="482"/>
    </location>
</feature>
<feature type="transmembrane region" description="Helical" evidence="9">
    <location>
        <begin position="146"/>
        <end position="168"/>
    </location>
</feature>
<dbReference type="InterPro" id="IPR011701">
    <property type="entry name" value="MFS"/>
</dbReference>
<feature type="region of interest" description="Disordered" evidence="8">
    <location>
        <begin position="494"/>
        <end position="556"/>
    </location>
</feature>
<feature type="transmembrane region" description="Helical" evidence="9">
    <location>
        <begin position="363"/>
        <end position="385"/>
    </location>
</feature>
<evidence type="ECO:0000313" key="11">
    <source>
        <dbReference type="EMBL" id="UJO17301.1"/>
    </source>
</evidence>
<keyword evidence="5 9" id="KW-1133">Transmembrane helix</keyword>
<dbReference type="AlphaFoldDB" id="A0A9Q8LGN9"/>
<dbReference type="PANTHER" id="PTHR23502:SF186">
    <property type="entry name" value="MAJOR FACILITATOR SUPERFAMILY (MFS) PROFILE DOMAIN-CONTAINING PROTEIN"/>
    <property type="match status" value="1"/>
</dbReference>
<evidence type="ECO:0000256" key="5">
    <source>
        <dbReference type="ARBA" id="ARBA00022989"/>
    </source>
</evidence>
<dbReference type="GO" id="GO:0022857">
    <property type="term" value="F:transmembrane transporter activity"/>
    <property type="evidence" value="ECO:0007669"/>
    <property type="project" value="InterPro"/>
</dbReference>
<feature type="transmembrane region" description="Helical" evidence="9">
    <location>
        <begin position="90"/>
        <end position="109"/>
    </location>
</feature>
<dbReference type="OMA" id="PIERNTC"/>
<dbReference type="Proteomes" id="UP000756132">
    <property type="component" value="Chromosome 5"/>
</dbReference>
<dbReference type="OrthoDB" id="6770063at2759"/>
<dbReference type="SUPFAM" id="SSF103473">
    <property type="entry name" value="MFS general substrate transporter"/>
    <property type="match status" value="1"/>
</dbReference>